<dbReference type="InterPro" id="IPR015956">
    <property type="entry name" value="Peniciliin-bd_prot_C_sf"/>
</dbReference>
<evidence type="ECO:0000256" key="12">
    <source>
        <dbReference type="ARBA" id="ARBA00034000"/>
    </source>
</evidence>
<protein>
    <recommendedName>
        <fullName evidence="4">serine-type D-Ala-D-Ala carboxypeptidase</fullName>
        <ecNumber evidence="4">3.4.16.4</ecNumber>
    </recommendedName>
</protein>
<feature type="domain" description="Peptidase S11 D-Ala-D-Ala carboxypeptidase A C-terminal" evidence="15">
    <location>
        <begin position="296"/>
        <end position="386"/>
    </location>
</feature>
<evidence type="ECO:0000256" key="9">
    <source>
        <dbReference type="ARBA" id="ARBA00022960"/>
    </source>
</evidence>
<evidence type="ECO:0000259" key="15">
    <source>
        <dbReference type="SMART" id="SM00936"/>
    </source>
</evidence>
<keyword evidence="8" id="KW-0378">Hydrolase</keyword>
<proteinExistence type="inferred from homology"/>
<feature type="signal peptide" evidence="14">
    <location>
        <begin position="1"/>
        <end position="39"/>
    </location>
</feature>
<accession>A0ABX5MDB2</accession>
<evidence type="ECO:0000256" key="1">
    <source>
        <dbReference type="ARBA" id="ARBA00003217"/>
    </source>
</evidence>
<evidence type="ECO:0000256" key="8">
    <source>
        <dbReference type="ARBA" id="ARBA00022801"/>
    </source>
</evidence>
<comment type="caution">
    <text evidence="16">The sequence shown here is derived from an EMBL/GenBank/DDBJ whole genome shotgun (WGS) entry which is preliminary data.</text>
</comment>
<dbReference type="Proteomes" id="UP000247515">
    <property type="component" value="Unassembled WGS sequence"/>
</dbReference>
<dbReference type="SMART" id="SM00936">
    <property type="entry name" value="PBP5_C"/>
    <property type="match status" value="1"/>
</dbReference>
<evidence type="ECO:0000256" key="13">
    <source>
        <dbReference type="RuleBase" id="RU004016"/>
    </source>
</evidence>
<evidence type="ECO:0000256" key="2">
    <source>
        <dbReference type="ARBA" id="ARBA00004752"/>
    </source>
</evidence>
<evidence type="ECO:0000256" key="5">
    <source>
        <dbReference type="ARBA" id="ARBA00022645"/>
    </source>
</evidence>
<comment type="pathway">
    <text evidence="2">Cell wall biogenesis; peptidoglycan biosynthesis.</text>
</comment>
<dbReference type="InterPro" id="IPR037167">
    <property type="entry name" value="Peptidase_S11_C_sf"/>
</dbReference>
<dbReference type="Pfam" id="PF07943">
    <property type="entry name" value="PBP5_C"/>
    <property type="match status" value="1"/>
</dbReference>
<dbReference type="Gene3D" id="2.60.410.10">
    <property type="entry name" value="D-Ala-D-Ala carboxypeptidase, C-terminal domain"/>
    <property type="match status" value="1"/>
</dbReference>
<dbReference type="RefSeq" id="WP_110329864.1">
    <property type="nucleotide sequence ID" value="NZ_CP049138.1"/>
</dbReference>
<keyword evidence="10" id="KW-0573">Peptidoglycan synthesis</keyword>
<dbReference type="Pfam" id="PF00768">
    <property type="entry name" value="Peptidase_S11"/>
    <property type="match status" value="1"/>
</dbReference>
<dbReference type="EC" id="3.4.16.4" evidence="4"/>
<evidence type="ECO:0000256" key="3">
    <source>
        <dbReference type="ARBA" id="ARBA00007164"/>
    </source>
</evidence>
<comment type="function">
    <text evidence="1">Removes C-terminal D-alanyl residues from sugar-peptide cell wall precursors.</text>
</comment>
<evidence type="ECO:0000256" key="14">
    <source>
        <dbReference type="SAM" id="SignalP"/>
    </source>
</evidence>
<dbReference type="SUPFAM" id="SSF56601">
    <property type="entry name" value="beta-lactamase/transpeptidase-like"/>
    <property type="match status" value="1"/>
</dbReference>
<dbReference type="PRINTS" id="PR00725">
    <property type="entry name" value="DADACBPTASE1"/>
</dbReference>
<keyword evidence="17" id="KW-1185">Reference proteome</keyword>
<evidence type="ECO:0000256" key="4">
    <source>
        <dbReference type="ARBA" id="ARBA00012448"/>
    </source>
</evidence>
<dbReference type="InterPro" id="IPR012907">
    <property type="entry name" value="Peptidase_S11_C"/>
</dbReference>
<evidence type="ECO:0000313" key="17">
    <source>
        <dbReference type="Proteomes" id="UP000247515"/>
    </source>
</evidence>
<dbReference type="InterPro" id="IPR012338">
    <property type="entry name" value="Beta-lactam/transpept-like"/>
</dbReference>
<dbReference type="GeneID" id="61308470"/>
<feature type="chain" id="PRO_5047230675" description="serine-type D-Ala-D-Ala carboxypeptidase" evidence="14">
    <location>
        <begin position="40"/>
        <end position="405"/>
    </location>
</feature>
<keyword evidence="6" id="KW-0645">Protease</keyword>
<dbReference type="SUPFAM" id="SSF69189">
    <property type="entry name" value="Penicillin-binding protein associated domain"/>
    <property type="match status" value="1"/>
</dbReference>
<evidence type="ECO:0000256" key="10">
    <source>
        <dbReference type="ARBA" id="ARBA00022984"/>
    </source>
</evidence>
<dbReference type="InterPro" id="IPR018044">
    <property type="entry name" value="Peptidase_S11"/>
</dbReference>
<dbReference type="InterPro" id="IPR001967">
    <property type="entry name" value="Peptidase_S11_N"/>
</dbReference>
<gene>
    <name evidence="16" type="ORF">C7400_14238</name>
</gene>
<reference evidence="16 17" key="1">
    <citation type="submission" date="2018-05" db="EMBL/GenBank/DDBJ databases">
        <title>Genomic Encyclopedia of Type Strains, Phase IV (KMG-V): Genome sequencing to study the core and pangenomes of soil and plant-associated prokaryotes.</title>
        <authorList>
            <person name="Whitman W."/>
        </authorList>
    </citation>
    <scope>NUCLEOTIDE SEQUENCE [LARGE SCALE GENOMIC DNA]</scope>
    <source>
        <strain evidence="16 17">SIr-6563</strain>
    </source>
</reference>
<comment type="similarity">
    <text evidence="3 13">Belongs to the peptidase S11 family.</text>
</comment>
<keyword evidence="9" id="KW-0133">Cell shape</keyword>
<name>A0ABX5MDB2_9BURK</name>
<sequence>MRRTPCRLSLFSFPRRTVCAAFITALTALTALTSTEASAQVAPPALQARAWVLMDAGSDQILASSNADARAEPASLTKLMSAYLVFQALHAKRITMDQTVLPGEAVRSVGTDESRMFIEPNKPVSVHDLLYGLIVQSGNDAAIALAELVGGSQAQFVQMMNAEAASLGMAHTHFSDVNGMPSPQHFTSAGDLATLTAHIISDFPEYYPIFSTKTFTYDRIRQPNRNRLLWLDPSVDGLKTGHTQAAGYCLIASAIRDVEGAPGTSRRVISVVMGEPTEPARVADSLKLLNFAYHAFDAVPFFRVGQAISLARVYKGTRLNVDVAPTQNVVATIPAGTRAQITSSIKVNTPLFAPLSAGEQVGTVTILDQGKVLTQVPLATLWAVPQAGLLDRAWDSLQLMLGSKV</sequence>
<evidence type="ECO:0000256" key="6">
    <source>
        <dbReference type="ARBA" id="ARBA00022670"/>
    </source>
</evidence>
<keyword evidence="5 16" id="KW-0121">Carboxypeptidase</keyword>
<keyword evidence="7 14" id="KW-0732">Signal</keyword>
<evidence type="ECO:0000256" key="11">
    <source>
        <dbReference type="ARBA" id="ARBA00023316"/>
    </source>
</evidence>
<evidence type="ECO:0000313" key="16">
    <source>
        <dbReference type="EMBL" id="PXX05287.1"/>
    </source>
</evidence>
<organism evidence="16 17">
    <name type="scientific">Paraburkholderia tropica</name>
    <dbReference type="NCBI Taxonomy" id="92647"/>
    <lineage>
        <taxon>Bacteria</taxon>
        <taxon>Pseudomonadati</taxon>
        <taxon>Pseudomonadota</taxon>
        <taxon>Betaproteobacteria</taxon>
        <taxon>Burkholderiales</taxon>
        <taxon>Burkholderiaceae</taxon>
        <taxon>Paraburkholderia</taxon>
    </lineage>
</organism>
<dbReference type="GO" id="GO:0004180">
    <property type="term" value="F:carboxypeptidase activity"/>
    <property type="evidence" value="ECO:0007669"/>
    <property type="project" value="UniProtKB-KW"/>
</dbReference>
<comment type="catalytic activity">
    <reaction evidence="12">
        <text>Preferential cleavage: (Ac)2-L-Lys-D-Ala-|-D-Ala. Also transpeptidation of peptidyl-alanyl moieties that are N-acyl substituents of D-alanine.</text>
        <dbReference type="EC" id="3.4.16.4"/>
    </reaction>
</comment>
<dbReference type="EMBL" id="QJJV01000042">
    <property type="protein sequence ID" value="PXX05287.1"/>
    <property type="molecule type" value="Genomic_DNA"/>
</dbReference>
<dbReference type="Gene3D" id="3.40.710.10">
    <property type="entry name" value="DD-peptidase/beta-lactamase superfamily"/>
    <property type="match status" value="1"/>
</dbReference>
<evidence type="ECO:0000256" key="7">
    <source>
        <dbReference type="ARBA" id="ARBA00022729"/>
    </source>
</evidence>
<dbReference type="PANTHER" id="PTHR21581:SF6">
    <property type="entry name" value="TRAFFICKING PROTEIN PARTICLE COMPLEX SUBUNIT 12"/>
    <property type="match status" value="1"/>
</dbReference>
<keyword evidence="11" id="KW-0961">Cell wall biogenesis/degradation</keyword>
<dbReference type="PANTHER" id="PTHR21581">
    <property type="entry name" value="D-ALANYL-D-ALANINE CARBOXYPEPTIDASE"/>
    <property type="match status" value="1"/>
</dbReference>